<organism evidence="3 4">
    <name type="scientific">Kineococcus xinjiangensis</name>
    <dbReference type="NCBI Taxonomy" id="512762"/>
    <lineage>
        <taxon>Bacteria</taxon>
        <taxon>Bacillati</taxon>
        <taxon>Actinomycetota</taxon>
        <taxon>Actinomycetes</taxon>
        <taxon>Kineosporiales</taxon>
        <taxon>Kineosporiaceae</taxon>
        <taxon>Kineococcus</taxon>
    </lineage>
</organism>
<dbReference type="Proteomes" id="UP000239485">
    <property type="component" value="Unassembled WGS sequence"/>
</dbReference>
<evidence type="ECO:0000259" key="2">
    <source>
        <dbReference type="Pfam" id="PF22548"/>
    </source>
</evidence>
<reference evidence="3 4" key="1">
    <citation type="submission" date="2018-02" db="EMBL/GenBank/DDBJ databases">
        <title>Genomic Encyclopedia of Archaeal and Bacterial Type Strains, Phase II (KMG-II): from individual species to whole genera.</title>
        <authorList>
            <person name="Goeker M."/>
        </authorList>
    </citation>
    <scope>NUCLEOTIDE SEQUENCE [LARGE SCALE GENOMIC DNA]</scope>
    <source>
        <strain evidence="3 4">DSM 22857</strain>
    </source>
</reference>
<evidence type="ECO:0000313" key="3">
    <source>
        <dbReference type="EMBL" id="PPK91953.1"/>
    </source>
</evidence>
<feature type="domain" description="TOTE conflict system primase" evidence="2">
    <location>
        <begin position="2"/>
        <end position="75"/>
    </location>
</feature>
<gene>
    <name evidence="3" type="ORF">CLV92_11934</name>
</gene>
<feature type="region of interest" description="Disordered" evidence="1">
    <location>
        <begin position="145"/>
        <end position="164"/>
    </location>
</feature>
<protein>
    <recommendedName>
        <fullName evidence="2">TOTE conflict system primase domain-containing protein</fullName>
    </recommendedName>
</protein>
<feature type="region of interest" description="Disordered" evidence="1">
    <location>
        <begin position="399"/>
        <end position="448"/>
    </location>
</feature>
<feature type="compositionally biased region" description="Pro residues" evidence="1">
    <location>
        <begin position="431"/>
        <end position="442"/>
    </location>
</feature>
<feature type="region of interest" description="Disordered" evidence="1">
    <location>
        <begin position="220"/>
        <end position="247"/>
    </location>
</feature>
<feature type="region of interest" description="Disordered" evidence="1">
    <location>
        <begin position="622"/>
        <end position="643"/>
    </location>
</feature>
<proteinExistence type="predicted"/>
<dbReference type="InterPro" id="IPR054347">
    <property type="entry name" value="TOTE_primase"/>
</dbReference>
<dbReference type="Pfam" id="PF22548">
    <property type="entry name" value="AEP-TOTE"/>
    <property type="match status" value="1"/>
</dbReference>
<dbReference type="AlphaFoldDB" id="A0A2S6ICQ6"/>
<sequence length="643" mass="68898">MYLADSHGAFRFLTCDLDAAKGDARADARALAQLLDDLAIPCVLTRSGPSDGRHVWIGLAEPADADLVRELAHLLRRLCPTLDLSPLTNPATGCVRPPGAPHRAGGRSSLLAGDLDTLLTPRVRLAHLHRLLAALRLRFPAPVPVTSQPREHSGSICTDSSGHPYLPGTRRELPAASRAALVSPVAAGVDGSALLRSVLLGAAAAHWHLSDIAQLADDAPSSPGLEHLRSAAGRPGQPRRPRSAVESGRLLTRQWARAVTHVATTTRHAGDDATFGARAHAVAQLVDDVQARAHATRGRWRLRGGPSLRRVLDVLCELVLEAVTGVVEADIRRIALMCGIGRETARTALLRLAEEGWIRQARPAEGPHAAYWALLSPTGAASPPRRDRDLVGGSLAVEATPAPDEASAQVSGLPAALSTGDPGRSRSQADPAPPGWSPPLLPRPLDSSGAGLRTSLLHLLTARREAQAHPLFTPTGLGHRPGQVWALLRENWPLPTSAVAEELGDSIDTAAADLDCLQEHGLLHHGPRGWLTTDSTMRDHLAAERGIEDLLTDRAARYTLERELWAWWQSEQEWMSAPRRTSGPRRAGAGQLQLLPHHHARPAHPRRSDGRCSWRTARRALLETGPSTGHGSPRARRGDHAPA</sequence>
<comment type="caution">
    <text evidence="3">The sequence shown here is derived from an EMBL/GenBank/DDBJ whole genome shotgun (WGS) entry which is preliminary data.</text>
</comment>
<dbReference type="EMBL" id="PTJD01000019">
    <property type="protein sequence ID" value="PPK91953.1"/>
    <property type="molecule type" value="Genomic_DNA"/>
</dbReference>
<dbReference type="OrthoDB" id="3211423at2"/>
<evidence type="ECO:0000313" key="4">
    <source>
        <dbReference type="Proteomes" id="UP000239485"/>
    </source>
</evidence>
<evidence type="ECO:0000256" key="1">
    <source>
        <dbReference type="SAM" id="MobiDB-lite"/>
    </source>
</evidence>
<accession>A0A2S6ICQ6</accession>
<name>A0A2S6ICQ6_9ACTN</name>
<keyword evidence="4" id="KW-1185">Reference proteome</keyword>